<sequence length="318" mass="35704">MKIVFLEAGTLGDDMQFDRFFGLGDVDVYGHTESEQIQERIASADAVLVNKLPMNEKTLKDAGFLKYIGVTATGTNNVDFEYTRKRGITVTNVAGYSTSTVAQHTFAMALYLMEHLRYYDDYVKSGEYIKSKSFCHLDRKFSELEGKTWGIIGLGAIGRRVASIAEAFGCRVIYYSTSGRNQNDSYARVDFDTLLTQSDIVSVHAPLTEKTYHMMDYEAFCRMKPTAIFINVGRGPIVDEKGLAKALKKERISAAGLDVLEKEPMDRDCPLAKLNEDDRLLITPHIAWAGVEARTRLLDEVWLNLDAYIKGEARNVCL</sequence>
<evidence type="ECO:0000256" key="1">
    <source>
        <dbReference type="ARBA" id="ARBA00005854"/>
    </source>
</evidence>
<reference evidence="7" key="1">
    <citation type="submission" date="2020-10" db="EMBL/GenBank/DDBJ databases">
        <authorList>
            <person name="Gilroy R."/>
        </authorList>
    </citation>
    <scope>NUCLEOTIDE SEQUENCE</scope>
    <source>
        <strain evidence="7">ChiSjej4B22-8148</strain>
    </source>
</reference>
<keyword evidence="2 4" id="KW-0560">Oxidoreductase</keyword>
<comment type="caution">
    <text evidence="7">The sequence shown here is derived from an EMBL/GenBank/DDBJ whole genome shotgun (WGS) entry which is preliminary data.</text>
</comment>
<evidence type="ECO:0000256" key="4">
    <source>
        <dbReference type="RuleBase" id="RU003719"/>
    </source>
</evidence>
<dbReference type="Pfam" id="PF00389">
    <property type="entry name" value="2-Hacid_dh"/>
    <property type="match status" value="1"/>
</dbReference>
<protein>
    <submittedName>
        <fullName evidence="7">D-2-hydroxyacid dehydrogenase</fullName>
    </submittedName>
</protein>
<gene>
    <name evidence="7" type="ORF">IAB31_10475</name>
</gene>
<evidence type="ECO:0000256" key="2">
    <source>
        <dbReference type="ARBA" id="ARBA00023002"/>
    </source>
</evidence>
<dbReference type="InterPro" id="IPR050418">
    <property type="entry name" value="D-iso_2-hydroxyacid_DH_PdxB"/>
</dbReference>
<dbReference type="PROSITE" id="PS00671">
    <property type="entry name" value="D_2_HYDROXYACID_DH_3"/>
    <property type="match status" value="1"/>
</dbReference>
<evidence type="ECO:0000256" key="3">
    <source>
        <dbReference type="ARBA" id="ARBA00023027"/>
    </source>
</evidence>
<dbReference type="GO" id="GO:0016616">
    <property type="term" value="F:oxidoreductase activity, acting on the CH-OH group of donors, NAD or NADP as acceptor"/>
    <property type="evidence" value="ECO:0007669"/>
    <property type="project" value="InterPro"/>
</dbReference>
<proteinExistence type="inferred from homology"/>
<dbReference type="PANTHER" id="PTHR43761">
    <property type="entry name" value="D-ISOMER SPECIFIC 2-HYDROXYACID DEHYDROGENASE FAMILY PROTEIN (AFU_ORTHOLOGUE AFUA_1G13630)"/>
    <property type="match status" value="1"/>
</dbReference>
<organism evidence="7 8">
    <name type="scientific">Candidatus Choladousia intestinavium</name>
    <dbReference type="NCBI Taxonomy" id="2840727"/>
    <lineage>
        <taxon>Bacteria</taxon>
        <taxon>Bacillati</taxon>
        <taxon>Bacillota</taxon>
        <taxon>Clostridia</taxon>
        <taxon>Lachnospirales</taxon>
        <taxon>Lachnospiraceae</taxon>
        <taxon>Lachnospiraceae incertae sedis</taxon>
        <taxon>Candidatus Choladousia</taxon>
    </lineage>
</organism>
<dbReference type="PANTHER" id="PTHR43761:SF1">
    <property type="entry name" value="D-ISOMER SPECIFIC 2-HYDROXYACID DEHYDROGENASE CATALYTIC DOMAIN-CONTAINING PROTEIN-RELATED"/>
    <property type="match status" value="1"/>
</dbReference>
<dbReference type="SUPFAM" id="SSF51735">
    <property type="entry name" value="NAD(P)-binding Rossmann-fold domains"/>
    <property type="match status" value="1"/>
</dbReference>
<dbReference type="EMBL" id="DVGK01000117">
    <property type="protein sequence ID" value="HIR14331.1"/>
    <property type="molecule type" value="Genomic_DNA"/>
</dbReference>
<feature type="domain" description="D-isomer specific 2-hydroxyacid dehydrogenase catalytic" evidence="5">
    <location>
        <begin position="25"/>
        <end position="313"/>
    </location>
</feature>
<evidence type="ECO:0000259" key="6">
    <source>
        <dbReference type="Pfam" id="PF02826"/>
    </source>
</evidence>
<dbReference type="Pfam" id="PF02826">
    <property type="entry name" value="2-Hacid_dh_C"/>
    <property type="match status" value="1"/>
</dbReference>
<dbReference type="SUPFAM" id="SSF52283">
    <property type="entry name" value="Formate/glycerate dehydrogenase catalytic domain-like"/>
    <property type="match status" value="1"/>
</dbReference>
<reference evidence="7" key="2">
    <citation type="journal article" date="2021" name="PeerJ">
        <title>Extensive microbial diversity within the chicken gut microbiome revealed by metagenomics and culture.</title>
        <authorList>
            <person name="Gilroy R."/>
            <person name="Ravi A."/>
            <person name="Getino M."/>
            <person name="Pursley I."/>
            <person name="Horton D.L."/>
            <person name="Alikhan N.F."/>
            <person name="Baker D."/>
            <person name="Gharbi K."/>
            <person name="Hall N."/>
            <person name="Watson M."/>
            <person name="Adriaenssens E.M."/>
            <person name="Foster-Nyarko E."/>
            <person name="Jarju S."/>
            <person name="Secka A."/>
            <person name="Antonio M."/>
            <person name="Oren A."/>
            <person name="Chaudhuri R.R."/>
            <person name="La Ragione R."/>
            <person name="Hildebrand F."/>
            <person name="Pallen M.J."/>
        </authorList>
    </citation>
    <scope>NUCLEOTIDE SEQUENCE</scope>
    <source>
        <strain evidence="7">ChiSjej4B22-8148</strain>
    </source>
</reference>
<dbReference type="InterPro" id="IPR006139">
    <property type="entry name" value="D-isomer_2_OHA_DH_cat_dom"/>
</dbReference>
<evidence type="ECO:0000313" key="7">
    <source>
        <dbReference type="EMBL" id="HIR14331.1"/>
    </source>
</evidence>
<dbReference type="InterPro" id="IPR029753">
    <property type="entry name" value="D-isomer_DH_CS"/>
</dbReference>
<dbReference type="PROSITE" id="PS00670">
    <property type="entry name" value="D_2_HYDROXYACID_DH_2"/>
    <property type="match status" value="1"/>
</dbReference>
<dbReference type="NCBIfam" id="NF006263">
    <property type="entry name" value="PRK08410.1"/>
    <property type="match status" value="1"/>
</dbReference>
<evidence type="ECO:0000259" key="5">
    <source>
        <dbReference type="Pfam" id="PF00389"/>
    </source>
</evidence>
<dbReference type="InterPro" id="IPR006140">
    <property type="entry name" value="D-isomer_DH_NAD-bd"/>
</dbReference>
<evidence type="ECO:0000313" key="8">
    <source>
        <dbReference type="Proteomes" id="UP000886757"/>
    </source>
</evidence>
<name>A0A9D1ADU7_9FIRM</name>
<dbReference type="GO" id="GO:0051287">
    <property type="term" value="F:NAD binding"/>
    <property type="evidence" value="ECO:0007669"/>
    <property type="project" value="InterPro"/>
</dbReference>
<dbReference type="Proteomes" id="UP000886757">
    <property type="component" value="Unassembled WGS sequence"/>
</dbReference>
<dbReference type="InterPro" id="IPR036291">
    <property type="entry name" value="NAD(P)-bd_dom_sf"/>
</dbReference>
<keyword evidence="3" id="KW-0520">NAD</keyword>
<accession>A0A9D1ADU7</accession>
<dbReference type="AlphaFoldDB" id="A0A9D1ADU7"/>
<comment type="similarity">
    <text evidence="1 4">Belongs to the D-isomer specific 2-hydroxyacid dehydrogenase family.</text>
</comment>
<dbReference type="Gene3D" id="3.40.50.720">
    <property type="entry name" value="NAD(P)-binding Rossmann-like Domain"/>
    <property type="match status" value="2"/>
</dbReference>
<dbReference type="CDD" id="cd12162">
    <property type="entry name" value="2-Hacid_dh_4"/>
    <property type="match status" value="1"/>
</dbReference>
<feature type="domain" description="D-isomer specific 2-hydroxyacid dehydrogenase NAD-binding" evidence="6">
    <location>
        <begin position="106"/>
        <end position="287"/>
    </location>
</feature>